<evidence type="ECO:0000313" key="3">
    <source>
        <dbReference type="EMBL" id="MFH4981164.1"/>
    </source>
</evidence>
<dbReference type="EMBL" id="JBGFUD010006715">
    <property type="protein sequence ID" value="MFH4981164.1"/>
    <property type="molecule type" value="Genomic_DNA"/>
</dbReference>
<sequence length="198" mass="20917">MLLTQTIVFVVCQMINAQPVPLLSSAQVSSLTENAQRFIDLYGLATQIMNLGGSVINTASGKNGGMFGSSGNGILGDFLPGLNNIELNENGRNSLGKLSEYGGGELGVRGNNENRSARQTGLETLLNTFLGPASPPSNPTYKKSGFVSTENDYEGKRSTGVSDIDSLINALVRNGAKQAVPENSEGAQSLLKQFFGKR</sequence>
<gene>
    <name evidence="3" type="ORF">AB6A40_007873</name>
</gene>
<keyword evidence="2" id="KW-0732">Signal</keyword>
<protein>
    <submittedName>
        <fullName evidence="3">Uncharacterized protein</fullName>
    </submittedName>
</protein>
<reference evidence="3 4" key="1">
    <citation type="submission" date="2024-08" db="EMBL/GenBank/DDBJ databases">
        <title>Gnathostoma spinigerum genome.</title>
        <authorList>
            <person name="Gonzalez-Bertolin B."/>
            <person name="Monzon S."/>
            <person name="Zaballos A."/>
            <person name="Jimenez P."/>
            <person name="Dekumyoy P."/>
            <person name="Varona S."/>
            <person name="Cuesta I."/>
            <person name="Sumanam S."/>
            <person name="Adisakwattana P."/>
            <person name="Gasser R.B."/>
            <person name="Hernandez-Gonzalez A."/>
            <person name="Young N.D."/>
            <person name="Perteguer M.J."/>
        </authorList>
    </citation>
    <scope>NUCLEOTIDE SEQUENCE [LARGE SCALE GENOMIC DNA]</scope>
    <source>
        <strain evidence="3">AL3</strain>
        <tissue evidence="3">Liver</tissue>
    </source>
</reference>
<name>A0ABD6EMH5_9BILA</name>
<feature type="chain" id="PRO_5044873140" evidence="2">
    <location>
        <begin position="18"/>
        <end position="198"/>
    </location>
</feature>
<dbReference type="Proteomes" id="UP001608902">
    <property type="component" value="Unassembled WGS sequence"/>
</dbReference>
<keyword evidence="4" id="KW-1185">Reference proteome</keyword>
<feature type="region of interest" description="Disordered" evidence="1">
    <location>
        <begin position="130"/>
        <end position="159"/>
    </location>
</feature>
<proteinExistence type="predicted"/>
<organism evidence="3 4">
    <name type="scientific">Gnathostoma spinigerum</name>
    <dbReference type="NCBI Taxonomy" id="75299"/>
    <lineage>
        <taxon>Eukaryota</taxon>
        <taxon>Metazoa</taxon>
        <taxon>Ecdysozoa</taxon>
        <taxon>Nematoda</taxon>
        <taxon>Chromadorea</taxon>
        <taxon>Rhabditida</taxon>
        <taxon>Spirurina</taxon>
        <taxon>Gnathostomatomorpha</taxon>
        <taxon>Gnathostomatoidea</taxon>
        <taxon>Gnathostomatidae</taxon>
        <taxon>Gnathostoma</taxon>
    </lineage>
</organism>
<evidence type="ECO:0000256" key="1">
    <source>
        <dbReference type="SAM" id="MobiDB-lite"/>
    </source>
</evidence>
<accession>A0ABD6EMH5</accession>
<feature type="signal peptide" evidence="2">
    <location>
        <begin position="1"/>
        <end position="17"/>
    </location>
</feature>
<evidence type="ECO:0000313" key="4">
    <source>
        <dbReference type="Proteomes" id="UP001608902"/>
    </source>
</evidence>
<evidence type="ECO:0000256" key="2">
    <source>
        <dbReference type="SAM" id="SignalP"/>
    </source>
</evidence>
<comment type="caution">
    <text evidence="3">The sequence shown here is derived from an EMBL/GenBank/DDBJ whole genome shotgun (WGS) entry which is preliminary data.</text>
</comment>
<dbReference type="AlphaFoldDB" id="A0ABD6EMH5"/>